<name>G0QQS8_ICHMU</name>
<dbReference type="Pfam" id="PF04802">
    <property type="entry name" value="PP4R3"/>
    <property type="match status" value="1"/>
</dbReference>
<dbReference type="GeneID" id="14908590"/>
<accession>G0QQS8</accession>
<dbReference type="Proteomes" id="UP000008983">
    <property type="component" value="Unassembled WGS sequence"/>
</dbReference>
<reference evidence="2 3" key="1">
    <citation type="submission" date="2011-07" db="EMBL/GenBank/DDBJ databases">
        <authorList>
            <person name="Coyne R."/>
            <person name="Brami D."/>
            <person name="Johnson J."/>
            <person name="Hostetler J."/>
            <person name="Hannick L."/>
            <person name="Clark T."/>
            <person name="Cassidy-Hanley D."/>
            <person name="Inman J."/>
        </authorList>
    </citation>
    <scope>NUCLEOTIDE SEQUENCE [LARGE SCALE GENOMIC DNA]</scope>
    <source>
        <strain evidence="2 3">G5</strain>
    </source>
</reference>
<dbReference type="InParanoid" id="G0QQS8"/>
<organism evidence="2 3">
    <name type="scientific">Ichthyophthirius multifiliis</name>
    <name type="common">White spot disease agent</name>
    <name type="synonym">Ich</name>
    <dbReference type="NCBI Taxonomy" id="5932"/>
    <lineage>
        <taxon>Eukaryota</taxon>
        <taxon>Sar</taxon>
        <taxon>Alveolata</taxon>
        <taxon>Ciliophora</taxon>
        <taxon>Intramacronucleata</taxon>
        <taxon>Oligohymenophorea</taxon>
        <taxon>Hymenostomatida</taxon>
        <taxon>Ophryoglenina</taxon>
        <taxon>Ichthyophthirius</taxon>
    </lineage>
</organism>
<evidence type="ECO:0000313" key="2">
    <source>
        <dbReference type="EMBL" id="EGR32429.1"/>
    </source>
</evidence>
<feature type="non-terminal residue" evidence="2">
    <location>
        <position position="1"/>
    </location>
</feature>
<dbReference type="OrthoDB" id="27483at2759"/>
<feature type="domain" description="Serine/threonine-protein phosphatase 4 regulatory subunit 3-like central" evidence="1">
    <location>
        <begin position="56"/>
        <end position="113"/>
    </location>
</feature>
<dbReference type="InterPro" id="IPR006887">
    <property type="entry name" value="P4R3-like_central_dom"/>
</dbReference>
<dbReference type="RefSeq" id="XP_004036415.1">
    <property type="nucleotide sequence ID" value="XM_004036367.1"/>
</dbReference>
<evidence type="ECO:0000259" key="1">
    <source>
        <dbReference type="Pfam" id="PF04802"/>
    </source>
</evidence>
<dbReference type="EMBL" id="GL983674">
    <property type="protein sequence ID" value="EGR32429.1"/>
    <property type="molecule type" value="Genomic_DNA"/>
</dbReference>
<evidence type="ECO:0000313" key="3">
    <source>
        <dbReference type="Proteomes" id="UP000008983"/>
    </source>
</evidence>
<proteinExistence type="predicted"/>
<dbReference type="AlphaFoldDB" id="G0QQS8"/>
<protein>
    <recommendedName>
        <fullName evidence="1">Serine/threonine-protein phosphatase 4 regulatory subunit 3-like central domain-containing protein</fullName>
    </recommendedName>
</protein>
<gene>
    <name evidence="2" type="ORF">IMG5_083460</name>
</gene>
<sequence length="114" mass="13820">GIFKKNNCVNMNECYGNGDDQNSENRELEMPTYQKLQEIYQNVDYDFENYIQGIPEYINKLFEIFQELEDLEEYEKIHLVYSIIRKIIFSNEQKLIVFLMKEENFENCLGVFEF</sequence>
<keyword evidence="3" id="KW-1185">Reference proteome</keyword>